<evidence type="ECO:0000313" key="4">
    <source>
        <dbReference type="Proteomes" id="UP000035369"/>
    </source>
</evidence>
<dbReference type="RefSeq" id="WP_046932249.1">
    <property type="nucleotide sequence ID" value="NZ_CP162103.1"/>
</dbReference>
<feature type="region of interest" description="Disordered" evidence="1">
    <location>
        <begin position="419"/>
        <end position="438"/>
    </location>
</feature>
<keyword evidence="4" id="KW-1185">Reference proteome</keyword>
<proteinExistence type="predicted"/>
<protein>
    <submittedName>
        <fullName evidence="3">A coat protein</fullName>
    </submittedName>
</protein>
<evidence type="ECO:0000313" key="3">
    <source>
        <dbReference type="EMBL" id="KLC02422.1"/>
    </source>
</evidence>
<feature type="region of interest" description="Disordered" evidence="1">
    <location>
        <begin position="231"/>
        <end position="273"/>
    </location>
</feature>
<dbReference type="EMBL" id="JZUY01000049">
    <property type="protein sequence ID" value="KLC02422.1"/>
    <property type="molecule type" value="Genomic_DNA"/>
</dbReference>
<feature type="compositionally biased region" description="Polar residues" evidence="1">
    <location>
        <begin position="294"/>
        <end position="312"/>
    </location>
</feature>
<keyword evidence="3" id="KW-0946">Virion</keyword>
<evidence type="ECO:0000256" key="1">
    <source>
        <dbReference type="SAM" id="MobiDB-lite"/>
    </source>
</evidence>
<feature type="region of interest" description="Disordered" evidence="1">
    <location>
        <begin position="294"/>
        <end position="341"/>
    </location>
</feature>
<evidence type="ECO:0000256" key="2">
    <source>
        <dbReference type="SAM" id="Phobius"/>
    </source>
</evidence>
<keyword evidence="2" id="KW-0472">Membrane</keyword>
<feature type="compositionally biased region" description="Basic and acidic residues" evidence="1">
    <location>
        <begin position="261"/>
        <end position="272"/>
    </location>
</feature>
<dbReference type="Proteomes" id="UP000035369">
    <property type="component" value="Unassembled WGS sequence"/>
</dbReference>
<name>A0ABR5EMU4_XANPE</name>
<comment type="caution">
    <text evidence="3">The sequence shown here is derived from an EMBL/GenBank/DDBJ whole genome shotgun (WGS) entry which is preliminary data.</text>
</comment>
<accession>A0ABR5EMU4</accession>
<keyword evidence="2" id="KW-0812">Transmembrane</keyword>
<gene>
    <name evidence="3" type="ORF">XP315_19775</name>
</gene>
<feature type="compositionally biased region" description="Basic and acidic residues" evidence="1">
    <location>
        <begin position="427"/>
        <end position="438"/>
    </location>
</feature>
<keyword evidence="3" id="KW-0167">Capsid protein</keyword>
<reference evidence="3 4" key="1">
    <citation type="submission" date="2015-02" db="EMBL/GenBank/DDBJ databases">
        <title>Whole genome sequencing of multiple isolates of three species of pepper and tomato-infecting xanthomonads reveals genetic diversity in field strains and pinpoints effectors responsible for host specificity.</title>
        <authorList>
            <person name="Schwartz A."/>
            <person name="Dahlbeck D."/>
            <person name="Staskawicz B."/>
            <person name="Bart R."/>
            <person name="Potnis N."/>
            <person name="Minsavage G."/>
            <person name="Timilsina S."/>
            <person name="Goss E."/>
            <person name="Jones J."/>
            <person name="Vallad G."/>
            <person name="Barak J."/>
            <person name="Miller S."/>
            <person name="Ritchie D."/>
            <person name="Martins J.Jr."/>
            <person name="Patane J.S."/>
            <person name="Setubal J.C."/>
        </authorList>
    </citation>
    <scope>NUCLEOTIDE SEQUENCE [LARGE SCALE GENOMIC DNA]</scope>
    <source>
        <strain evidence="3 4">Xp3-15</strain>
    </source>
</reference>
<sequence length="501" mass="52455">MGWITRYFARAIVRRIAYVIVALVFAALGIGNARADCFNDLSDDGSVVMCGDQGEAAAGGYSAANKIKAQGIGGVASNNLRIEGPTEVNMSSRTLVYRIIWASQNQLVARVARGWPEAKSCADRNAIALADAGIGYMEAPSCIGGCSVQGTRFSQANGSVQVYGMKDRTYTGEVCVAAKPTNDIGEVAKDKEEATKPKQPECTALGSNQTACVKSNGDTCATSSSGKTFCWTPGETGKKTDANDAQVKSPKGDPVTPPDIKIPDKDWQRTEGHQQTACVNNTCKTYNVTNFSSVPGGTQKNSTGDNNADGTGNTSGNGKPGTGSSDDGKDDENDSASDSGNCTVAPMCTGDTLKCLHLKFTWKTQCNTTQNEVSKGSTCDAGDVPVCAGNSCKAEQYAQLLQQWRMRCNGEALQKGVEGLAGTGDGDDGKGSILLEEKGDGPKLNEGLVAYGGGSGGLGYDFEIEGQKFQMPQQVLDFLPVLRMLIIAAATLVALSIIRGS</sequence>
<feature type="transmembrane region" description="Helical" evidence="2">
    <location>
        <begin position="478"/>
        <end position="498"/>
    </location>
</feature>
<organism evidence="3 4">
    <name type="scientific">Xanthomonas perforans</name>
    <dbReference type="NCBI Taxonomy" id="442694"/>
    <lineage>
        <taxon>Bacteria</taxon>
        <taxon>Pseudomonadati</taxon>
        <taxon>Pseudomonadota</taxon>
        <taxon>Gammaproteobacteria</taxon>
        <taxon>Lysobacterales</taxon>
        <taxon>Lysobacteraceae</taxon>
        <taxon>Xanthomonas</taxon>
    </lineage>
</organism>
<keyword evidence="2" id="KW-1133">Transmembrane helix</keyword>